<evidence type="ECO:0000256" key="6">
    <source>
        <dbReference type="ARBA" id="ARBA00025737"/>
    </source>
</evidence>
<comment type="caution">
    <text evidence="9">The sequence shown here is derived from an EMBL/GenBank/DDBJ whole genome shotgun (WGS) entry which is preliminary data.</text>
</comment>
<dbReference type="AlphaFoldDB" id="A0A926GDY0"/>
<dbReference type="RefSeq" id="WP_187792007.1">
    <property type="nucleotide sequence ID" value="NZ_JACOQL010000001.1"/>
</dbReference>
<evidence type="ECO:0000256" key="3">
    <source>
        <dbReference type="ARBA" id="ARBA00022723"/>
    </source>
</evidence>
<dbReference type="GO" id="GO:0005829">
    <property type="term" value="C:cytosol"/>
    <property type="evidence" value="ECO:0007669"/>
    <property type="project" value="TreeGrafter"/>
</dbReference>
<evidence type="ECO:0000256" key="1">
    <source>
        <dbReference type="ARBA" id="ARBA00001970"/>
    </source>
</evidence>
<dbReference type="PANTHER" id="PTHR30521:SF0">
    <property type="entry name" value="DYP-TYPE PEROXIDASE FAMILY PROTEIN"/>
    <property type="match status" value="1"/>
</dbReference>
<dbReference type="InterPro" id="IPR011008">
    <property type="entry name" value="Dimeric_a/b-barrel"/>
</dbReference>
<dbReference type="InterPro" id="IPR048327">
    <property type="entry name" value="Dyp_perox_N"/>
</dbReference>
<protein>
    <submittedName>
        <fullName evidence="9">Dyp-type peroxidase</fullName>
    </submittedName>
</protein>
<dbReference type="GO" id="GO:0004601">
    <property type="term" value="F:peroxidase activity"/>
    <property type="evidence" value="ECO:0007669"/>
    <property type="project" value="UniProtKB-KW"/>
</dbReference>
<evidence type="ECO:0000313" key="9">
    <source>
        <dbReference type="EMBL" id="MBC9245599.1"/>
    </source>
</evidence>
<dbReference type="GO" id="GO:0046872">
    <property type="term" value="F:metal ion binding"/>
    <property type="evidence" value="ECO:0007669"/>
    <property type="project" value="UniProtKB-KW"/>
</dbReference>
<sequence>MTPVVSQPVEGALTHSAIFITLTVNQGADDLQKFRDLCGDLPSLIRAVSFRSPSAGLTCIVGLGADLWQRLETGATPAGLHPFREINGVHHAPSTPADVLFHIRASRTDFCFELAAEIMSRLEGAITLQDETQGFKFFDNRDLLGFVDGTENPAGLALTEAVLIGDEDAVFRGGSYVITQKYMHDLTAWKAMTVERQEQIIGRQKLSDIEFPDDKKASYAHNVLTNINDAEGNQLQILRDNMPFGSPSHKEFGTYFIGYSCEPERTERMLNNMFIGDPPGNYDRILDVSNAVTGCLFFVPSTEMVDAIAQGEKITG</sequence>
<dbReference type="NCBIfam" id="TIGR01413">
    <property type="entry name" value="Dyp_perox_fam"/>
    <property type="match status" value="1"/>
</dbReference>
<feature type="domain" description="Dyp-type peroxidase N-terminal" evidence="7">
    <location>
        <begin position="13"/>
        <end position="136"/>
    </location>
</feature>
<dbReference type="PANTHER" id="PTHR30521">
    <property type="entry name" value="DEFERROCHELATASE/PEROXIDASE"/>
    <property type="match status" value="1"/>
</dbReference>
<organism evidence="9 10">
    <name type="scientific">Paracoccus amoyensis</name>
    <dbReference type="NCBI Taxonomy" id="2760093"/>
    <lineage>
        <taxon>Bacteria</taxon>
        <taxon>Pseudomonadati</taxon>
        <taxon>Pseudomonadota</taxon>
        <taxon>Alphaproteobacteria</taxon>
        <taxon>Rhodobacterales</taxon>
        <taxon>Paracoccaceae</taxon>
        <taxon>Paracoccus</taxon>
    </lineage>
</organism>
<dbReference type="SUPFAM" id="SSF54909">
    <property type="entry name" value="Dimeric alpha+beta barrel"/>
    <property type="match status" value="1"/>
</dbReference>
<name>A0A926GDY0_9RHOB</name>
<keyword evidence="10" id="KW-1185">Reference proteome</keyword>
<evidence type="ECO:0000259" key="8">
    <source>
        <dbReference type="Pfam" id="PF20628"/>
    </source>
</evidence>
<evidence type="ECO:0000256" key="5">
    <source>
        <dbReference type="ARBA" id="ARBA00023004"/>
    </source>
</evidence>
<evidence type="ECO:0000259" key="7">
    <source>
        <dbReference type="Pfam" id="PF04261"/>
    </source>
</evidence>
<keyword evidence="3" id="KW-0479">Metal-binding</keyword>
<accession>A0A926GDY0</accession>
<gene>
    <name evidence="9" type="ORF">H4P12_02465</name>
</gene>
<comment type="similarity">
    <text evidence="6">Belongs to the DyP-type peroxidase family.</text>
</comment>
<dbReference type="Pfam" id="PF04261">
    <property type="entry name" value="Dyp_perox_N"/>
    <property type="match status" value="1"/>
</dbReference>
<proteinExistence type="inferred from homology"/>
<dbReference type="InterPro" id="IPR048328">
    <property type="entry name" value="Dyp_perox_C"/>
</dbReference>
<dbReference type="Pfam" id="PF20628">
    <property type="entry name" value="Dyp_perox_C"/>
    <property type="match status" value="1"/>
</dbReference>
<dbReference type="PROSITE" id="PS51404">
    <property type="entry name" value="DYP_PEROXIDASE"/>
    <property type="match status" value="1"/>
</dbReference>
<dbReference type="InterPro" id="IPR006314">
    <property type="entry name" value="Dyp_peroxidase"/>
</dbReference>
<dbReference type="EMBL" id="JACOQL010000001">
    <property type="protein sequence ID" value="MBC9245599.1"/>
    <property type="molecule type" value="Genomic_DNA"/>
</dbReference>
<keyword evidence="4" id="KW-0560">Oxidoreductase</keyword>
<keyword evidence="2 9" id="KW-0575">Peroxidase</keyword>
<reference evidence="9" key="1">
    <citation type="submission" date="2020-08" db="EMBL/GenBank/DDBJ databases">
        <title>Paracoccus amoyensis sp. nov., isolated from the surface seawater at coast of Xiamen, Fujian.</title>
        <authorList>
            <person name="Lyu L."/>
        </authorList>
    </citation>
    <scope>NUCLEOTIDE SEQUENCE</scope>
    <source>
        <strain evidence="9">11-3</strain>
    </source>
</reference>
<feature type="domain" description="Dyp-type peroxidase C-terminal" evidence="8">
    <location>
        <begin position="139"/>
        <end position="303"/>
    </location>
</feature>
<evidence type="ECO:0000313" key="10">
    <source>
        <dbReference type="Proteomes" id="UP000608594"/>
    </source>
</evidence>
<dbReference type="Proteomes" id="UP000608594">
    <property type="component" value="Unassembled WGS sequence"/>
</dbReference>
<evidence type="ECO:0000256" key="2">
    <source>
        <dbReference type="ARBA" id="ARBA00022559"/>
    </source>
</evidence>
<evidence type="ECO:0000256" key="4">
    <source>
        <dbReference type="ARBA" id="ARBA00023002"/>
    </source>
</evidence>
<keyword evidence="5" id="KW-0408">Iron</keyword>
<comment type="cofactor">
    <cofactor evidence="1">
        <name>heme b</name>
        <dbReference type="ChEBI" id="CHEBI:60344"/>
    </cofactor>
</comment>
<dbReference type="GO" id="GO:0020037">
    <property type="term" value="F:heme binding"/>
    <property type="evidence" value="ECO:0007669"/>
    <property type="project" value="InterPro"/>
</dbReference>